<evidence type="ECO:0000256" key="4">
    <source>
        <dbReference type="ARBA" id="ARBA00022989"/>
    </source>
</evidence>
<keyword evidence="10" id="KW-1185">Reference proteome</keyword>
<sequence>MTLLTPRKPFLWIWFLWLGAFYATWCWLAFGRGLWPEAVAHWPMALSMTFGSYIAGSTPMGGGTVGFPILVLLFDMPATLGRDFSFAVQSIGMTSASIFILARRQPLAWAMLKGALLGATAGLPLGIFLVAPLVPELWIKLVFAVIWASFGVLHLYRIGEIAGRAGMTDFDERWDFRVGVVIGFAAAALVAAVTGVGIDMVLYAALVLLCRADLRIAIPTSVLIMAWTSVLGIAIKSVSTGVAPGVFGNWLAAAPVVALGAPLGALVVNLIGRRPTLVFVALLCVGQFAWTCRTEWAALGWGGLLLALAAVGLCLLGFERLRRWGALLAAGRDAAGARVEHRHAAARAPDGVAAPAPPLARGRRA</sequence>
<comment type="caution">
    <text evidence="8">The sequence shown here is derived from an EMBL/GenBank/DDBJ whole genome shotgun (WGS) entry which is preliminary data.</text>
</comment>
<feature type="transmembrane region" description="Helical" evidence="6">
    <location>
        <begin position="176"/>
        <end position="209"/>
    </location>
</feature>
<evidence type="ECO:0000256" key="5">
    <source>
        <dbReference type="ARBA" id="ARBA00023136"/>
    </source>
</evidence>
<evidence type="ECO:0000256" key="6">
    <source>
        <dbReference type="RuleBase" id="RU363041"/>
    </source>
</evidence>
<reference evidence="8" key="2">
    <citation type="submission" date="2021-04" db="EMBL/GenBank/DDBJ databases">
        <authorList>
            <person name="Karlyshev A.V."/>
        </authorList>
    </citation>
    <scope>NUCLEOTIDE SEQUENCE</scope>
    <source>
        <strain evidence="8">LMG 29479</strain>
    </source>
</reference>
<feature type="region of interest" description="Disordered" evidence="7">
    <location>
        <begin position="346"/>
        <end position="365"/>
    </location>
</feature>
<accession>A0A8J7VQB8</accession>
<protein>
    <recommendedName>
        <fullName evidence="6">Probable membrane transporter protein</fullName>
    </recommendedName>
</protein>
<feature type="transmembrane region" description="Helical" evidence="6">
    <location>
        <begin position="12"/>
        <end position="30"/>
    </location>
</feature>
<dbReference type="AlphaFoldDB" id="A0A8J7VQB8"/>
<organism evidence="8">
    <name type="scientific">Coralloluteibacterium stylophorae</name>
    <dbReference type="NCBI Taxonomy" id="1776034"/>
    <lineage>
        <taxon>Bacteria</taxon>
        <taxon>Pseudomonadati</taxon>
        <taxon>Pseudomonadota</taxon>
        <taxon>Gammaproteobacteria</taxon>
        <taxon>Lysobacterales</taxon>
        <taxon>Lysobacteraceae</taxon>
        <taxon>Coralloluteibacterium</taxon>
    </lineage>
</organism>
<keyword evidence="6" id="KW-1003">Cell membrane</keyword>
<reference evidence="9 10" key="1">
    <citation type="journal article" date="2021" name="Microbiol. Resour. Announc.">
        <title>Draft Genome Sequence of Coralloluteibacterium stylophorae LMG 29479T.</title>
        <authorList>
            <person name="Karlyshev A.V."/>
            <person name="Kudryashova E.B."/>
            <person name="Ariskina E.V."/>
            <person name="Conroy A.P."/>
            <person name="Abidueva E.Y."/>
        </authorList>
    </citation>
    <scope>NUCLEOTIDE SEQUENCE [LARGE SCALE GENOMIC DNA]</scope>
    <source>
        <strain evidence="9 10">LMG 29479</strain>
    </source>
</reference>
<feature type="transmembrane region" description="Helical" evidence="6">
    <location>
        <begin position="108"/>
        <end position="130"/>
    </location>
</feature>
<dbReference type="GO" id="GO:0005886">
    <property type="term" value="C:plasma membrane"/>
    <property type="evidence" value="ECO:0007669"/>
    <property type="project" value="UniProtKB-SubCell"/>
</dbReference>
<feature type="transmembrane region" description="Helical" evidence="6">
    <location>
        <begin position="216"/>
        <end position="235"/>
    </location>
</feature>
<feature type="transmembrane region" description="Helical" evidence="6">
    <location>
        <begin position="86"/>
        <end position="102"/>
    </location>
</feature>
<comment type="caution">
    <text evidence="6">Lacks conserved residue(s) required for the propagation of feature annotation.</text>
</comment>
<name>A0A8J7VQB8_9GAMM</name>
<dbReference type="EMBL" id="JAGQFT020000004">
    <property type="protein sequence ID" value="MBS7456918.1"/>
    <property type="molecule type" value="Genomic_DNA"/>
</dbReference>
<dbReference type="Proteomes" id="UP000675747">
    <property type="component" value="Unassembled WGS sequence"/>
</dbReference>
<dbReference type="EMBL" id="JAGQFT010000002">
    <property type="protein sequence ID" value="MBR0561072.1"/>
    <property type="molecule type" value="Genomic_DNA"/>
</dbReference>
<evidence type="ECO:0000313" key="8">
    <source>
        <dbReference type="EMBL" id="MBR0561072.1"/>
    </source>
</evidence>
<feature type="transmembrane region" description="Helical" evidence="6">
    <location>
        <begin position="137"/>
        <end position="156"/>
    </location>
</feature>
<evidence type="ECO:0000256" key="2">
    <source>
        <dbReference type="ARBA" id="ARBA00009142"/>
    </source>
</evidence>
<comment type="similarity">
    <text evidence="2 6">Belongs to the 4-toluene sulfonate uptake permease (TSUP) (TC 2.A.102) family.</text>
</comment>
<dbReference type="InterPro" id="IPR002781">
    <property type="entry name" value="TM_pro_TauE-like"/>
</dbReference>
<dbReference type="Pfam" id="PF01925">
    <property type="entry name" value="TauE"/>
    <property type="match status" value="1"/>
</dbReference>
<evidence type="ECO:0000313" key="10">
    <source>
        <dbReference type="Proteomes" id="UP000675747"/>
    </source>
</evidence>
<keyword evidence="3 6" id="KW-0812">Transmembrane</keyword>
<keyword evidence="5 6" id="KW-0472">Membrane</keyword>
<dbReference type="PANTHER" id="PTHR31154">
    <property type="entry name" value="MEMBRANE TRANSPORTER PROTEIN"/>
    <property type="match status" value="1"/>
</dbReference>
<dbReference type="RefSeq" id="WP_211925039.1">
    <property type="nucleotide sequence ID" value="NZ_JAGQFT020000004.1"/>
</dbReference>
<evidence type="ECO:0000313" key="9">
    <source>
        <dbReference type="EMBL" id="MBS7456918.1"/>
    </source>
</evidence>
<keyword evidence="4 6" id="KW-1133">Transmembrane helix</keyword>
<comment type="subcellular location">
    <subcellularLocation>
        <location evidence="6">Cell membrane</location>
        <topology evidence="6">Multi-pass membrane protein</topology>
    </subcellularLocation>
    <subcellularLocation>
        <location evidence="1">Membrane</location>
        <topology evidence="1">Multi-pass membrane protein</topology>
    </subcellularLocation>
</comment>
<evidence type="ECO:0000256" key="7">
    <source>
        <dbReference type="SAM" id="MobiDB-lite"/>
    </source>
</evidence>
<evidence type="ECO:0000256" key="3">
    <source>
        <dbReference type="ARBA" id="ARBA00022692"/>
    </source>
</evidence>
<feature type="transmembrane region" description="Helical" evidence="6">
    <location>
        <begin position="275"/>
        <end position="290"/>
    </location>
</feature>
<evidence type="ECO:0000256" key="1">
    <source>
        <dbReference type="ARBA" id="ARBA00004141"/>
    </source>
</evidence>
<feature type="transmembrane region" description="Helical" evidence="6">
    <location>
        <begin position="296"/>
        <end position="318"/>
    </location>
</feature>
<feature type="transmembrane region" description="Helical" evidence="6">
    <location>
        <begin position="50"/>
        <end position="74"/>
    </location>
</feature>
<feature type="transmembrane region" description="Helical" evidence="6">
    <location>
        <begin position="247"/>
        <end position="268"/>
    </location>
</feature>
<proteinExistence type="inferred from homology"/>
<dbReference type="PANTHER" id="PTHR31154:SF4">
    <property type="entry name" value="MEMBRANE TRANSPORTER PROTEIN"/>
    <property type="match status" value="1"/>
</dbReference>
<gene>
    <name evidence="9" type="ORF">KB893_007200</name>
    <name evidence="8" type="ORF">KB893_00855</name>
</gene>